<dbReference type="SMART" id="SM01265">
    <property type="entry name" value="Mab-21"/>
    <property type="match status" value="1"/>
</dbReference>
<reference evidence="4 5" key="1">
    <citation type="journal article" date="2017" name="Nat. Ecol. Evol.">
        <title>Scallop genome provides insights into evolution of bilaterian karyotype and development.</title>
        <authorList>
            <person name="Wang S."/>
            <person name="Zhang J."/>
            <person name="Jiao W."/>
            <person name="Li J."/>
            <person name="Xun X."/>
            <person name="Sun Y."/>
            <person name="Guo X."/>
            <person name="Huan P."/>
            <person name="Dong B."/>
            <person name="Zhang L."/>
            <person name="Hu X."/>
            <person name="Sun X."/>
            <person name="Wang J."/>
            <person name="Zhao C."/>
            <person name="Wang Y."/>
            <person name="Wang D."/>
            <person name="Huang X."/>
            <person name="Wang R."/>
            <person name="Lv J."/>
            <person name="Li Y."/>
            <person name="Zhang Z."/>
            <person name="Liu B."/>
            <person name="Lu W."/>
            <person name="Hui Y."/>
            <person name="Liang J."/>
            <person name="Zhou Z."/>
            <person name="Hou R."/>
            <person name="Li X."/>
            <person name="Liu Y."/>
            <person name="Li H."/>
            <person name="Ning X."/>
            <person name="Lin Y."/>
            <person name="Zhao L."/>
            <person name="Xing Q."/>
            <person name="Dou J."/>
            <person name="Li Y."/>
            <person name="Mao J."/>
            <person name="Guo H."/>
            <person name="Dou H."/>
            <person name="Li T."/>
            <person name="Mu C."/>
            <person name="Jiang W."/>
            <person name="Fu Q."/>
            <person name="Fu X."/>
            <person name="Miao Y."/>
            <person name="Liu J."/>
            <person name="Yu Q."/>
            <person name="Li R."/>
            <person name="Liao H."/>
            <person name="Li X."/>
            <person name="Kong Y."/>
            <person name="Jiang Z."/>
            <person name="Chourrout D."/>
            <person name="Li R."/>
            <person name="Bao Z."/>
        </authorList>
    </citation>
    <scope>NUCLEOTIDE SEQUENCE [LARGE SCALE GENOMIC DNA]</scope>
    <source>
        <strain evidence="4 5">PY_sf001</strain>
    </source>
</reference>
<dbReference type="EMBL" id="NEDP02005302">
    <property type="protein sequence ID" value="OWF42233.1"/>
    <property type="molecule type" value="Genomic_DNA"/>
</dbReference>
<feature type="domain" description="Mab-21-like HhH/H2TH-like" evidence="3">
    <location>
        <begin position="261"/>
        <end position="351"/>
    </location>
</feature>
<dbReference type="PANTHER" id="PTHR10656">
    <property type="entry name" value="CELL FATE DETERMINING PROTEIN MAB21-RELATED"/>
    <property type="match status" value="1"/>
</dbReference>
<dbReference type="AlphaFoldDB" id="A0A210Q0F4"/>
<evidence type="ECO:0000259" key="2">
    <source>
        <dbReference type="Pfam" id="PF03281"/>
    </source>
</evidence>
<proteinExistence type="inferred from homology"/>
<evidence type="ECO:0000259" key="3">
    <source>
        <dbReference type="Pfam" id="PF20266"/>
    </source>
</evidence>
<accession>A0A210Q0F4</accession>
<dbReference type="OrthoDB" id="6112914at2759"/>
<dbReference type="Gene3D" id="1.10.1410.40">
    <property type="match status" value="1"/>
</dbReference>
<organism evidence="4 5">
    <name type="scientific">Mizuhopecten yessoensis</name>
    <name type="common">Japanese scallop</name>
    <name type="synonym">Patinopecten yessoensis</name>
    <dbReference type="NCBI Taxonomy" id="6573"/>
    <lineage>
        <taxon>Eukaryota</taxon>
        <taxon>Metazoa</taxon>
        <taxon>Spiralia</taxon>
        <taxon>Lophotrochozoa</taxon>
        <taxon>Mollusca</taxon>
        <taxon>Bivalvia</taxon>
        <taxon>Autobranchia</taxon>
        <taxon>Pteriomorphia</taxon>
        <taxon>Pectinida</taxon>
        <taxon>Pectinoidea</taxon>
        <taxon>Pectinidae</taxon>
        <taxon>Mizuhopecten</taxon>
    </lineage>
</organism>
<feature type="domain" description="Mab-21-like nucleotidyltransferase" evidence="2">
    <location>
        <begin position="166"/>
        <end position="244"/>
    </location>
</feature>
<dbReference type="InterPro" id="IPR046906">
    <property type="entry name" value="Mab-21_HhH/H2TH-like"/>
</dbReference>
<dbReference type="Proteomes" id="UP000242188">
    <property type="component" value="Unassembled WGS sequence"/>
</dbReference>
<comment type="similarity">
    <text evidence="1">Belongs to the mab-21 family.</text>
</comment>
<sequence length="662" mass="76770">MDSNDSERTSELLSTYLDRHFPGTKEDVDIRRTTQLVMEQAVKFGGTETYLFYGGSRVEGFYLADSDFDMMLIDRNVTVLLSGQCIPTNRARHTSLYMRQGECRPGYVNLLLGQLGQHQSHVLLNSLVPMENRSFVSSDIYREQFVSYMNSDEGHLFESNGPSCTTKSVSFSMDLVPCFPSNGWPRQAHEWITRTRLYGWPHQTLIDRIVRSGCHVVPVGDKCSEDTLLQWRISFISAERKLVHSFSHIQFKVYFLLKYFLKQLKHLLKEVIGDDDILCSYFLKTVLFHAIENSDQNFWQDKNLFNCFWLCFNILIAWVKAGYCPNYFIPANNLFKRKIHGQNQQRLFKILNEYQLLKWGCLPVGKFSRPLLLQYLATLQDNLVQPESVHDAVLRRDKSVVNHLRNLHFPESRSLKTIVGMLNLLSKSESAYAEIISYYYAIHILYEIAIEQVYPDHMNAINNKTSYKSLKKTKYWMIPRASMGTELLYLATFHFKTGNYGKSLEVIRQIMRLASYFSDDTEKLTPEQEVLYTVGDCSPGNPSIQKLRKVFTRSISFTFGQEQFCLPHLQSKLSTQCLHIPPLLYAIFLSFMCCHELGDTNERDRALRYLIVTKYNDLQGGQRHWIVHTLLGICYQTLGDNRRAIRCFEDSAKTEAGFHVFG</sequence>
<dbReference type="PANTHER" id="PTHR10656:SF69">
    <property type="entry name" value="MAB-21-LIKE HHH_H2TH-LIKE DOMAIN-CONTAINING PROTEIN"/>
    <property type="match status" value="1"/>
</dbReference>
<dbReference type="InterPro" id="IPR046903">
    <property type="entry name" value="Mab-21-like_nuc_Trfase"/>
</dbReference>
<name>A0A210Q0F4_MIZYE</name>
<comment type="caution">
    <text evidence="4">The sequence shown here is derived from an EMBL/GenBank/DDBJ whole genome shotgun (WGS) entry which is preliminary data.</text>
</comment>
<evidence type="ECO:0000256" key="1">
    <source>
        <dbReference type="ARBA" id="ARBA00008307"/>
    </source>
</evidence>
<keyword evidence="5" id="KW-1185">Reference proteome</keyword>
<protein>
    <submittedName>
        <fullName evidence="4">Cyclic GMP-AMP synthase</fullName>
    </submittedName>
</protein>
<dbReference type="Pfam" id="PF20266">
    <property type="entry name" value="Mab-21_C"/>
    <property type="match status" value="1"/>
</dbReference>
<evidence type="ECO:0000313" key="5">
    <source>
        <dbReference type="Proteomes" id="UP000242188"/>
    </source>
</evidence>
<dbReference type="InterPro" id="IPR024810">
    <property type="entry name" value="MAB21L/cGLR"/>
</dbReference>
<evidence type="ECO:0000313" key="4">
    <source>
        <dbReference type="EMBL" id="OWF42233.1"/>
    </source>
</evidence>
<dbReference type="Pfam" id="PF03281">
    <property type="entry name" value="Mab-21"/>
    <property type="match status" value="1"/>
</dbReference>
<gene>
    <name evidence="4" type="ORF">KP79_PYT16408</name>
</gene>